<evidence type="ECO:0000256" key="1">
    <source>
        <dbReference type="SAM" id="MobiDB-lite"/>
    </source>
</evidence>
<reference evidence="4" key="1">
    <citation type="journal article" date="2019" name="Int. J. Syst. Evol. Microbiol.">
        <title>The Global Catalogue of Microorganisms (GCM) 10K type strain sequencing project: providing services to taxonomists for standard genome sequencing and annotation.</title>
        <authorList>
            <consortium name="The Broad Institute Genomics Platform"/>
            <consortium name="The Broad Institute Genome Sequencing Center for Infectious Disease"/>
            <person name="Wu L."/>
            <person name="Ma J."/>
        </authorList>
    </citation>
    <scope>NUCLEOTIDE SEQUENCE [LARGE SCALE GENOMIC DNA]</scope>
    <source>
        <strain evidence="4">NBRC 110633</strain>
    </source>
</reference>
<gene>
    <name evidence="3" type="ORF">GCM10007906_14630</name>
</gene>
<keyword evidence="4" id="KW-1185">Reference proteome</keyword>
<proteinExistence type="predicted"/>
<name>A0ABQ5XYW7_9VIBR</name>
<feature type="chain" id="PRO_5046850602" evidence="2">
    <location>
        <begin position="20"/>
        <end position="788"/>
    </location>
</feature>
<evidence type="ECO:0000313" key="4">
    <source>
        <dbReference type="Proteomes" id="UP001156669"/>
    </source>
</evidence>
<protein>
    <submittedName>
        <fullName evidence="3">Uncharacterized protein</fullName>
    </submittedName>
</protein>
<accession>A0ABQ5XYW7</accession>
<feature type="compositionally biased region" description="Low complexity" evidence="1">
    <location>
        <begin position="21"/>
        <end position="35"/>
    </location>
</feature>
<dbReference type="Proteomes" id="UP001156669">
    <property type="component" value="Unassembled WGS sequence"/>
</dbReference>
<feature type="region of interest" description="Disordered" evidence="1">
    <location>
        <begin position="21"/>
        <end position="46"/>
    </location>
</feature>
<dbReference type="RefSeq" id="WP_156145322.1">
    <property type="nucleotide sequence ID" value="NZ_BBLD01000044.1"/>
</dbReference>
<comment type="caution">
    <text evidence="3">The sequence shown here is derived from an EMBL/GenBank/DDBJ whole genome shotgun (WGS) entry which is preliminary data.</text>
</comment>
<dbReference type="EMBL" id="BSOE01000019">
    <property type="protein sequence ID" value="GLR03876.1"/>
    <property type="molecule type" value="Genomic_DNA"/>
</dbReference>
<dbReference type="PROSITE" id="PS51257">
    <property type="entry name" value="PROKAR_LIPOPROTEIN"/>
    <property type="match status" value="1"/>
</dbReference>
<feature type="compositionally biased region" description="Polar residues" evidence="1">
    <location>
        <begin position="36"/>
        <end position="46"/>
    </location>
</feature>
<feature type="signal peptide" evidence="2">
    <location>
        <begin position="1"/>
        <end position="19"/>
    </location>
</feature>
<sequence>MKKSLILTPVVMCFLSACNGGSGNDSSSNSVEGSSPETVNIENSPIQSKGLVSEEVAIDVLATNDVNAAMEVTSVRSISGDSCQVTSIDKQSFTTSSDEVGECQYEYTVAPQNSELYVGEESSIARVSVSETAADNTVPNLAETTDIDTPVVIDLSQELAEELDTSVFYLSSDASVLGAGIVDSDAANNMLTFTPFDVGVSRITYSMTDGSVTKLGTIDVAVSDTQNTPPVALNYVREGKLDKDMLVTIDLTEYVSDAEDSVILESVRAYNAVTEITSASEHTFTFRSSEPGAHEVAYTINDGRGGYDVGQVYIEVEPDFSLVQDWEDITLTDAVIEAEITFSAPMSEAMAEYVNADYIDSNIESGEVGPRGVQIAYMNWEQAKNYCYTRGGRLPMTRELESLLAELPFFNHNWPTEIPYWSVDRLSEADAQKVDLTSSEISSGNANEDYGYVTCVYLNGDAKDFTVTNLESDDFGDSTNTTRKITTTLLDPDGNPAPYQDVMFWIRSDGVGGFGASNTDRETEDKSDINGISTAFYEFTRGYEDNVMVQYRDSVDFVTVNFAEGGFDVTNPNDWNVSKVNGTTELEAYEPIISDKGTKVAVGEISQFITSIAKKPLLGEHVEIKFGLDRSTTDKLTAGNTNIVLQQVSSKAPNIYESCDEAMYGDCRWSTDNKDDAGIPQTDERWLAFIFDYYGSKIVLKDKNGILAQGTLTNRGLSQLYYKVVINGSMISIYQATNTDYSDQSLALSASMESSSIDTESFYYFGLSGGAHGNSGVRAVINALDIQY</sequence>
<evidence type="ECO:0000256" key="2">
    <source>
        <dbReference type="SAM" id="SignalP"/>
    </source>
</evidence>
<organism evidence="3 4">
    <name type="scientific">Vibrio hyugaensis</name>
    <dbReference type="NCBI Taxonomy" id="1534743"/>
    <lineage>
        <taxon>Bacteria</taxon>
        <taxon>Pseudomonadati</taxon>
        <taxon>Pseudomonadota</taxon>
        <taxon>Gammaproteobacteria</taxon>
        <taxon>Vibrionales</taxon>
        <taxon>Vibrionaceae</taxon>
        <taxon>Vibrio</taxon>
    </lineage>
</organism>
<keyword evidence="2" id="KW-0732">Signal</keyword>
<evidence type="ECO:0000313" key="3">
    <source>
        <dbReference type="EMBL" id="GLR03876.1"/>
    </source>
</evidence>